<dbReference type="InterPro" id="IPR027823">
    <property type="entry name" value="DUF4468"/>
</dbReference>
<keyword evidence="4" id="KW-1185">Reference proteome</keyword>
<dbReference type="Proteomes" id="UP000298337">
    <property type="component" value="Unassembled WGS sequence"/>
</dbReference>
<evidence type="ECO:0000313" key="3">
    <source>
        <dbReference type="EMBL" id="TGE05430.1"/>
    </source>
</evidence>
<comment type="caution">
    <text evidence="3">The sequence shown here is derived from an EMBL/GenBank/DDBJ whole genome shotgun (WGS) entry which is preliminary data.</text>
</comment>
<evidence type="ECO:0000313" key="4">
    <source>
        <dbReference type="Proteomes" id="UP000298337"/>
    </source>
</evidence>
<dbReference type="EMBL" id="SRLA01000004">
    <property type="protein sequence ID" value="TGE05430.1"/>
    <property type="molecule type" value="Genomic_DNA"/>
</dbReference>
<feature type="chain" id="PRO_5021268670" evidence="1">
    <location>
        <begin position="17"/>
        <end position="219"/>
    </location>
</feature>
<keyword evidence="1" id="KW-0732">Signal</keyword>
<protein>
    <submittedName>
        <fullName evidence="3">DUF4468 domain-containing protein</fullName>
    </submittedName>
</protein>
<name>A0A4Z0P345_9BACT</name>
<dbReference type="Pfam" id="PF14730">
    <property type="entry name" value="DUF4468"/>
    <property type="match status" value="1"/>
</dbReference>
<dbReference type="OrthoDB" id="875635at2"/>
<feature type="signal peptide" evidence="1">
    <location>
        <begin position="1"/>
        <end position="16"/>
    </location>
</feature>
<evidence type="ECO:0000256" key="1">
    <source>
        <dbReference type="SAM" id="SignalP"/>
    </source>
</evidence>
<reference evidence="3 4" key="1">
    <citation type="submission" date="2019-04" db="EMBL/GenBank/DDBJ databases">
        <authorList>
            <person name="Feng G."/>
            <person name="Zhang J."/>
            <person name="Zhu H."/>
        </authorList>
    </citation>
    <scope>NUCLEOTIDE SEQUENCE [LARGE SCALE GENOMIC DNA]</scope>
    <source>
        <strain evidence="3 4">92R-1</strain>
    </source>
</reference>
<sequence length="219" mass="24148">MKHFLWILLLSLAAHAQGQTTVRRRIMGLPLDSVTHRISYRGTLSVPSVPAAELYGRTQEWIARQFEDSREVIHFSDPARGVLIGRAITLAHGPLTEGLQARDFLVNFLFCLRFIDGSCTYEFTDLSYPRNLITSATSSSSGGQVADALAEWANQHMTSRISTAEAQSTRTPVELDLAADANYTAKGLPRLRILRDARGIDTAMRGLVTSFSQTLGVKP</sequence>
<proteinExistence type="predicted"/>
<gene>
    <name evidence="3" type="ORF">EU556_19180</name>
</gene>
<accession>A0A4Z0P345</accession>
<dbReference type="AlphaFoldDB" id="A0A4Z0P345"/>
<organism evidence="3 4">
    <name type="scientific">Hymenobacter fodinae</name>
    <dbReference type="NCBI Taxonomy" id="2510796"/>
    <lineage>
        <taxon>Bacteria</taxon>
        <taxon>Pseudomonadati</taxon>
        <taxon>Bacteroidota</taxon>
        <taxon>Cytophagia</taxon>
        <taxon>Cytophagales</taxon>
        <taxon>Hymenobacteraceae</taxon>
        <taxon>Hymenobacter</taxon>
    </lineage>
</organism>
<feature type="domain" description="DUF4468" evidence="2">
    <location>
        <begin position="40"/>
        <end position="128"/>
    </location>
</feature>
<evidence type="ECO:0000259" key="2">
    <source>
        <dbReference type="Pfam" id="PF14730"/>
    </source>
</evidence>
<dbReference type="Gene3D" id="3.30.530.80">
    <property type="match status" value="1"/>
</dbReference>